<proteinExistence type="predicted"/>
<accession>S4PYS8</accession>
<reference evidence="2" key="2">
    <citation type="submission" date="2013-05" db="EMBL/GenBank/DDBJ databases">
        <authorList>
            <person name="Carter J.-M."/>
            <person name="Baker S.C."/>
            <person name="Pink R."/>
            <person name="Carter D.R.F."/>
            <person name="Collins A."/>
            <person name="Tomlin J."/>
            <person name="Gibbs M."/>
            <person name="Breuker C.J."/>
        </authorList>
    </citation>
    <scope>NUCLEOTIDE SEQUENCE</scope>
    <source>
        <tissue evidence="2">Ovary</tissue>
    </source>
</reference>
<feature type="non-terminal residue" evidence="2">
    <location>
        <position position="79"/>
    </location>
</feature>
<organism evidence="2">
    <name type="scientific">Pararge aegeria</name>
    <name type="common">speckled wood butterfly</name>
    <dbReference type="NCBI Taxonomy" id="116150"/>
    <lineage>
        <taxon>Eukaryota</taxon>
        <taxon>Metazoa</taxon>
        <taxon>Ecdysozoa</taxon>
        <taxon>Arthropoda</taxon>
        <taxon>Hexapoda</taxon>
        <taxon>Insecta</taxon>
        <taxon>Pterygota</taxon>
        <taxon>Neoptera</taxon>
        <taxon>Endopterygota</taxon>
        <taxon>Lepidoptera</taxon>
        <taxon>Glossata</taxon>
        <taxon>Ditrysia</taxon>
        <taxon>Papilionoidea</taxon>
        <taxon>Nymphalidae</taxon>
        <taxon>Satyrinae</taxon>
        <taxon>Satyrini</taxon>
        <taxon>Parargina</taxon>
        <taxon>Pararge</taxon>
    </lineage>
</organism>
<feature type="non-terminal residue" evidence="2">
    <location>
        <position position="1"/>
    </location>
</feature>
<name>S4PYS8_9NEOP</name>
<dbReference type="AlphaFoldDB" id="S4PYS8"/>
<dbReference type="EMBL" id="GAIX01002763">
    <property type="protein sequence ID" value="JAA89797.1"/>
    <property type="molecule type" value="Transcribed_RNA"/>
</dbReference>
<sequence length="79" mass="8686">EKKAEAEKPQKSTKNSAEPAPVPQIKLGPKGEIILDEQSLVIKQTESDRQVSSVVHEGAWGSGTEYRKYNFCRAAGWTA</sequence>
<evidence type="ECO:0000256" key="1">
    <source>
        <dbReference type="SAM" id="MobiDB-lite"/>
    </source>
</evidence>
<feature type="compositionally biased region" description="Basic and acidic residues" evidence="1">
    <location>
        <begin position="1"/>
        <end position="10"/>
    </location>
</feature>
<feature type="region of interest" description="Disordered" evidence="1">
    <location>
        <begin position="1"/>
        <end position="29"/>
    </location>
</feature>
<protein>
    <submittedName>
        <fullName evidence="2">Transcription factor TFIIIB component B''-like protein</fullName>
    </submittedName>
</protein>
<evidence type="ECO:0000313" key="2">
    <source>
        <dbReference type="EMBL" id="JAA89797.1"/>
    </source>
</evidence>
<reference evidence="2" key="1">
    <citation type="journal article" date="2013" name="BMC Genomics">
        <title>Unscrambling butterfly oogenesis.</title>
        <authorList>
            <person name="Carter J.M."/>
            <person name="Baker S.C."/>
            <person name="Pink R."/>
            <person name="Carter D.R."/>
            <person name="Collins A."/>
            <person name="Tomlin J."/>
            <person name="Gibbs M."/>
            <person name="Breuker C.J."/>
        </authorList>
    </citation>
    <scope>NUCLEOTIDE SEQUENCE</scope>
    <source>
        <tissue evidence="2">Ovary</tissue>
    </source>
</reference>